<dbReference type="EC" id="3.1.3.16" evidence="2"/>
<evidence type="ECO:0000259" key="9">
    <source>
        <dbReference type="PROSITE" id="PS51746"/>
    </source>
</evidence>
<sequence length="253" mass="28196">MQGQFLTDRGRVRDHNEDSGGIYYNRNGQFLAALADGMGGHRAGDVASQMAVAHIQEKWEESNQLSSPDEIESFLSEAIEEMNKAIYDHAVKNEACQGMGTTIVITICTQDFFTVAHVGDSRCYLVNDNEFKQITEDHSLVNVLVKSGQISHEEAQNHPRKNVVLKAVGTEEHVESDVRSLGWDKHDQLLLCSDGLTDKLPDDKLSELMRLENSLKEKGQKMIDLANELGGEDNISVILIQHDRSREEGETAC</sequence>
<keyword evidence="3" id="KW-0479">Metal-binding</keyword>
<keyword evidence="6" id="KW-0464">Manganese</keyword>
<comment type="catalytic activity">
    <reaction evidence="7">
        <text>O-phospho-L-seryl-[protein] + H2O = L-seryl-[protein] + phosphate</text>
        <dbReference type="Rhea" id="RHEA:20629"/>
        <dbReference type="Rhea" id="RHEA-COMP:9863"/>
        <dbReference type="Rhea" id="RHEA-COMP:11604"/>
        <dbReference type="ChEBI" id="CHEBI:15377"/>
        <dbReference type="ChEBI" id="CHEBI:29999"/>
        <dbReference type="ChEBI" id="CHEBI:43474"/>
        <dbReference type="ChEBI" id="CHEBI:83421"/>
        <dbReference type="EC" id="3.1.3.16"/>
    </reaction>
</comment>
<dbReference type="SUPFAM" id="SSF81606">
    <property type="entry name" value="PP2C-like"/>
    <property type="match status" value="1"/>
</dbReference>
<dbReference type="PANTHER" id="PTHR47992">
    <property type="entry name" value="PROTEIN PHOSPHATASE"/>
    <property type="match status" value="1"/>
</dbReference>
<evidence type="ECO:0000256" key="1">
    <source>
        <dbReference type="ARBA" id="ARBA00001936"/>
    </source>
</evidence>
<dbReference type="EMBL" id="BMJD01000002">
    <property type="protein sequence ID" value="GGB29732.1"/>
    <property type="molecule type" value="Genomic_DNA"/>
</dbReference>
<dbReference type="Gene3D" id="3.60.40.10">
    <property type="entry name" value="PPM-type phosphatase domain"/>
    <property type="match status" value="1"/>
</dbReference>
<evidence type="ECO:0000256" key="3">
    <source>
        <dbReference type="ARBA" id="ARBA00022723"/>
    </source>
</evidence>
<evidence type="ECO:0000256" key="2">
    <source>
        <dbReference type="ARBA" id="ARBA00013081"/>
    </source>
</evidence>
<dbReference type="GO" id="GO:0004722">
    <property type="term" value="F:protein serine/threonine phosphatase activity"/>
    <property type="evidence" value="ECO:0007669"/>
    <property type="project" value="UniProtKB-EC"/>
</dbReference>
<organism evidence="10 11">
    <name type="scientific">Lentibacillus populi</name>
    <dbReference type="NCBI Taxonomy" id="1827502"/>
    <lineage>
        <taxon>Bacteria</taxon>
        <taxon>Bacillati</taxon>
        <taxon>Bacillota</taxon>
        <taxon>Bacilli</taxon>
        <taxon>Bacillales</taxon>
        <taxon>Bacillaceae</taxon>
        <taxon>Lentibacillus</taxon>
    </lineage>
</organism>
<evidence type="ECO:0000313" key="11">
    <source>
        <dbReference type="Proteomes" id="UP000621492"/>
    </source>
</evidence>
<evidence type="ECO:0000256" key="5">
    <source>
        <dbReference type="ARBA" id="ARBA00022912"/>
    </source>
</evidence>
<reference evidence="10" key="2">
    <citation type="submission" date="2020-09" db="EMBL/GenBank/DDBJ databases">
        <authorList>
            <person name="Sun Q."/>
            <person name="Zhou Y."/>
        </authorList>
    </citation>
    <scope>NUCLEOTIDE SEQUENCE</scope>
    <source>
        <strain evidence="10">CGMCC 1.15454</strain>
    </source>
</reference>
<evidence type="ECO:0000256" key="4">
    <source>
        <dbReference type="ARBA" id="ARBA00022801"/>
    </source>
</evidence>
<dbReference type="CDD" id="cd00143">
    <property type="entry name" value="PP2Cc"/>
    <property type="match status" value="1"/>
</dbReference>
<dbReference type="NCBIfam" id="NF033484">
    <property type="entry name" value="Stp1_PP2C_phos"/>
    <property type="match status" value="1"/>
</dbReference>
<dbReference type="GO" id="GO:0046872">
    <property type="term" value="F:metal ion binding"/>
    <property type="evidence" value="ECO:0007669"/>
    <property type="project" value="UniProtKB-KW"/>
</dbReference>
<dbReference type="InterPro" id="IPR015655">
    <property type="entry name" value="PP2C"/>
</dbReference>
<dbReference type="AlphaFoldDB" id="A0A9W5TUJ6"/>
<dbReference type="SMART" id="SM00331">
    <property type="entry name" value="PP2C_SIG"/>
    <property type="match status" value="1"/>
</dbReference>
<comment type="catalytic activity">
    <reaction evidence="8">
        <text>O-phospho-L-threonyl-[protein] + H2O = L-threonyl-[protein] + phosphate</text>
        <dbReference type="Rhea" id="RHEA:47004"/>
        <dbReference type="Rhea" id="RHEA-COMP:11060"/>
        <dbReference type="Rhea" id="RHEA-COMP:11605"/>
        <dbReference type="ChEBI" id="CHEBI:15377"/>
        <dbReference type="ChEBI" id="CHEBI:30013"/>
        <dbReference type="ChEBI" id="CHEBI:43474"/>
        <dbReference type="ChEBI" id="CHEBI:61977"/>
        <dbReference type="EC" id="3.1.3.16"/>
    </reaction>
</comment>
<feature type="domain" description="PPM-type phosphatase" evidence="9">
    <location>
        <begin position="2"/>
        <end position="242"/>
    </location>
</feature>
<evidence type="ECO:0000256" key="8">
    <source>
        <dbReference type="ARBA" id="ARBA00048336"/>
    </source>
</evidence>
<proteinExistence type="predicted"/>
<evidence type="ECO:0000256" key="7">
    <source>
        <dbReference type="ARBA" id="ARBA00047761"/>
    </source>
</evidence>
<evidence type="ECO:0000256" key="6">
    <source>
        <dbReference type="ARBA" id="ARBA00023211"/>
    </source>
</evidence>
<dbReference type="InterPro" id="IPR036457">
    <property type="entry name" value="PPM-type-like_dom_sf"/>
</dbReference>
<comment type="cofactor">
    <cofactor evidence="1">
        <name>Mn(2+)</name>
        <dbReference type="ChEBI" id="CHEBI:29035"/>
    </cofactor>
</comment>
<evidence type="ECO:0000313" key="10">
    <source>
        <dbReference type="EMBL" id="GGB29732.1"/>
    </source>
</evidence>
<dbReference type="InterPro" id="IPR001932">
    <property type="entry name" value="PPM-type_phosphatase-like_dom"/>
</dbReference>
<dbReference type="Pfam" id="PF13672">
    <property type="entry name" value="PP2C_2"/>
    <property type="match status" value="1"/>
</dbReference>
<accession>A0A9W5TUJ6</accession>
<reference evidence="10" key="1">
    <citation type="journal article" date="2014" name="Int. J. Syst. Evol. Microbiol.">
        <title>Complete genome sequence of Corynebacterium casei LMG S-19264T (=DSM 44701T), isolated from a smear-ripened cheese.</title>
        <authorList>
            <consortium name="US DOE Joint Genome Institute (JGI-PGF)"/>
            <person name="Walter F."/>
            <person name="Albersmeier A."/>
            <person name="Kalinowski J."/>
            <person name="Ruckert C."/>
        </authorList>
    </citation>
    <scope>NUCLEOTIDE SEQUENCE</scope>
    <source>
        <strain evidence="10">CGMCC 1.15454</strain>
    </source>
</reference>
<dbReference type="RefSeq" id="WP_088050128.1">
    <property type="nucleotide sequence ID" value="NZ_BMJD01000002.1"/>
</dbReference>
<dbReference type="Proteomes" id="UP000621492">
    <property type="component" value="Unassembled WGS sequence"/>
</dbReference>
<dbReference type="FunFam" id="3.60.40.10:FF:000002">
    <property type="entry name" value="Serine/threonine phosphatase stp"/>
    <property type="match status" value="1"/>
</dbReference>
<comment type="caution">
    <text evidence="10">The sequence shown here is derived from an EMBL/GenBank/DDBJ whole genome shotgun (WGS) entry which is preliminary data.</text>
</comment>
<keyword evidence="4" id="KW-0378">Hydrolase</keyword>
<dbReference type="SMART" id="SM00332">
    <property type="entry name" value="PP2Cc"/>
    <property type="match status" value="1"/>
</dbReference>
<name>A0A9W5TUJ6_9BACI</name>
<gene>
    <name evidence="10" type="ORF">GCM10011409_03820</name>
</gene>
<dbReference type="PROSITE" id="PS51746">
    <property type="entry name" value="PPM_2"/>
    <property type="match status" value="1"/>
</dbReference>
<protein>
    <recommendedName>
        <fullName evidence="2">protein-serine/threonine phosphatase</fullName>
        <ecNumber evidence="2">3.1.3.16</ecNumber>
    </recommendedName>
</protein>
<keyword evidence="11" id="KW-1185">Reference proteome</keyword>
<keyword evidence="5" id="KW-0904">Protein phosphatase</keyword>